<evidence type="ECO:0000313" key="6">
    <source>
        <dbReference type="EMBL" id="MBB3223906.1"/>
    </source>
</evidence>
<evidence type="ECO:0000256" key="3">
    <source>
        <dbReference type="ARBA" id="ARBA00023163"/>
    </source>
</evidence>
<dbReference type="AlphaFoldDB" id="A0A4P8HTT1"/>
<dbReference type="EMBL" id="CP040017">
    <property type="protein sequence ID" value="QCP12686.1"/>
    <property type="molecule type" value="Genomic_DNA"/>
</dbReference>
<dbReference type="EMBL" id="JACHXS010000010">
    <property type="protein sequence ID" value="MBB3223906.1"/>
    <property type="molecule type" value="Genomic_DNA"/>
</dbReference>
<dbReference type="PANTHER" id="PTHR24567">
    <property type="entry name" value="CRP FAMILY TRANSCRIPTIONAL REGULATORY PROTEIN"/>
    <property type="match status" value="1"/>
</dbReference>
<dbReference type="PROSITE" id="PS51063">
    <property type="entry name" value="HTH_CRP_2"/>
    <property type="match status" value="1"/>
</dbReference>
<feature type="domain" description="Cyclic nucleotide-binding" evidence="4">
    <location>
        <begin position="21"/>
        <end position="141"/>
    </location>
</feature>
<reference evidence="7 8" key="1">
    <citation type="submission" date="2019-05" db="EMBL/GenBank/DDBJ databases">
        <title>Draft Genome Sequences of Six Type Strains of the Genus Massilia.</title>
        <authorList>
            <person name="Miess H."/>
            <person name="Frediansyhah A."/>
            <person name="Gross H."/>
        </authorList>
    </citation>
    <scope>NUCLEOTIDE SEQUENCE [LARGE SCALE GENOMIC DNA]</scope>
    <source>
        <strain evidence="7 8">DSMZ 26121</strain>
    </source>
</reference>
<dbReference type="InterPro" id="IPR036388">
    <property type="entry name" value="WH-like_DNA-bd_sf"/>
</dbReference>
<dbReference type="GO" id="GO:0005829">
    <property type="term" value="C:cytosol"/>
    <property type="evidence" value="ECO:0007669"/>
    <property type="project" value="TreeGrafter"/>
</dbReference>
<dbReference type="Pfam" id="PF00027">
    <property type="entry name" value="cNMP_binding"/>
    <property type="match status" value="1"/>
</dbReference>
<dbReference type="Proteomes" id="UP000584325">
    <property type="component" value="Unassembled WGS sequence"/>
</dbReference>
<keyword evidence="8" id="KW-1185">Reference proteome</keyword>
<dbReference type="PANTHER" id="PTHR24567:SF68">
    <property type="entry name" value="DNA-BINDING TRANSCRIPTIONAL DUAL REGULATOR CRP"/>
    <property type="match status" value="1"/>
</dbReference>
<dbReference type="RefSeq" id="WP_137315517.1">
    <property type="nucleotide sequence ID" value="NZ_CP040017.1"/>
</dbReference>
<evidence type="ECO:0000256" key="1">
    <source>
        <dbReference type="ARBA" id="ARBA00023015"/>
    </source>
</evidence>
<accession>A0A4P8HTT1</accession>
<dbReference type="InterPro" id="IPR000595">
    <property type="entry name" value="cNMP-bd_dom"/>
</dbReference>
<evidence type="ECO:0000313" key="8">
    <source>
        <dbReference type="Proteomes" id="UP000298763"/>
    </source>
</evidence>
<dbReference type="InterPro" id="IPR012318">
    <property type="entry name" value="HTH_CRP"/>
</dbReference>
<feature type="domain" description="HTH crp-type" evidence="5">
    <location>
        <begin position="155"/>
        <end position="225"/>
    </location>
</feature>
<organism evidence="6 9">
    <name type="scientific">Pseudoduganella umbonata</name>
    <dbReference type="NCBI Taxonomy" id="864828"/>
    <lineage>
        <taxon>Bacteria</taxon>
        <taxon>Pseudomonadati</taxon>
        <taxon>Pseudomonadota</taxon>
        <taxon>Betaproteobacteria</taxon>
        <taxon>Burkholderiales</taxon>
        <taxon>Oxalobacteraceae</taxon>
        <taxon>Telluria group</taxon>
        <taxon>Pseudoduganella</taxon>
    </lineage>
</organism>
<evidence type="ECO:0000313" key="7">
    <source>
        <dbReference type="EMBL" id="QCP12686.1"/>
    </source>
</evidence>
<dbReference type="Gene3D" id="2.60.120.10">
    <property type="entry name" value="Jelly Rolls"/>
    <property type="match status" value="1"/>
</dbReference>
<evidence type="ECO:0000256" key="2">
    <source>
        <dbReference type="ARBA" id="ARBA00023125"/>
    </source>
</evidence>
<evidence type="ECO:0000259" key="5">
    <source>
        <dbReference type="PROSITE" id="PS51063"/>
    </source>
</evidence>
<dbReference type="Proteomes" id="UP000298763">
    <property type="component" value="Chromosome"/>
</dbReference>
<dbReference type="CDD" id="cd00038">
    <property type="entry name" value="CAP_ED"/>
    <property type="match status" value="1"/>
</dbReference>
<evidence type="ECO:0000259" key="4">
    <source>
        <dbReference type="PROSITE" id="PS50042"/>
    </source>
</evidence>
<dbReference type="InterPro" id="IPR036390">
    <property type="entry name" value="WH_DNA-bd_sf"/>
</dbReference>
<dbReference type="InterPro" id="IPR014710">
    <property type="entry name" value="RmlC-like_jellyroll"/>
</dbReference>
<dbReference type="SUPFAM" id="SSF46785">
    <property type="entry name" value="Winged helix' DNA-binding domain"/>
    <property type="match status" value="1"/>
</dbReference>
<dbReference type="Gene3D" id="1.10.10.10">
    <property type="entry name" value="Winged helix-like DNA-binding domain superfamily/Winged helix DNA-binding domain"/>
    <property type="match status" value="1"/>
</dbReference>
<dbReference type="GO" id="GO:0003677">
    <property type="term" value="F:DNA binding"/>
    <property type="evidence" value="ECO:0007669"/>
    <property type="project" value="UniProtKB-KW"/>
</dbReference>
<protein>
    <submittedName>
        <fullName evidence="6">CRP-like cAMP-binding protein</fullName>
    </submittedName>
    <submittedName>
        <fullName evidence="7">Crp/Fnr family transcriptional regulator</fullName>
    </submittedName>
</protein>
<dbReference type="SUPFAM" id="SSF51206">
    <property type="entry name" value="cAMP-binding domain-like"/>
    <property type="match status" value="1"/>
</dbReference>
<dbReference type="InterPro" id="IPR050397">
    <property type="entry name" value="Env_Response_Regulators"/>
</dbReference>
<dbReference type="OrthoDB" id="8558412at2"/>
<gene>
    <name evidence="7" type="ORF">FCL38_21275</name>
    <name evidence="6" type="ORF">FHS02_004759</name>
</gene>
<keyword evidence="2" id="KW-0238">DNA-binding</keyword>
<dbReference type="PROSITE" id="PS50042">
    <property type="entry name" value="CNMP_BINDING_3"/>
    <property type="match status" value="1"/>
</dbReference>
<dbReference type="Pfam" id="PF13545">
    <property type="entry name" value="HTH_Crp_2"/>
    <property type="match status" value="1"/>
</dbReference>
<dbReference type="GO" id="GO:0003700">
    <property type="term" value="F:DNA-binding transcription factor activity"/>
    <property type="evidence" value="ECO:0007669"/>
    <property type="project" value="TreeGrafter"/>
</dbReference>
<dbReference type="InterPro" id="IPR018490">
    <property type="entry name" value="cNMP-bd_dom_sf"/>
</dbReference>
<keyword evidence="3" id="KW-0804">Transcription</keyword>
<reference evidence="6 9" key="2">
    <citation type="submission" date="2020-08" db="EMBL/GenBank/DDBJ databases">
        <title>Genomic Encyclopedia of Type Strains, Phase III (KMG-III): the genomes of soil and plant-associated and newly described type strains.</title>
        <authorList>
            <person name="Whitman W."/>
        </authorList>
    </citation>
    <scope>NUCLEOTIDE SEQUENCE [LARGE SCALE GENOMIC DNA]</scope>
    <source>
        <strain evidence="6 9">CECT 7753</strain>
    </source>
</reference>
<proteinExistence type="predicted"/>
<dbReference type="SMART" id="SM00100">
    <property type="entry name" value="cNMP"/>
    <property type="match status" value="1"/>
</dbReference>
<keyword evidence="1" id="KW-0805">Transcription regulation</keyword>
<evidence type="ECO:0000313" key="9">
    <source>
        <dbReference type="Proteomes" id="UP000584325"/>
    </source>
</evidence>
<name>A0A4P8HTT1_9BURK</name>
<sequence>MDDSVDDKVPSLKEALRGALWAQALTPEQMARVEDTTFEVFVPKGGFVCRKGEVVDNWIGIVAGMVKMNNFSPSGKSVTFTGVPPGGWFGEGSLLKDEHRKYDAMALRDSRIARMPAATFHWLLETSLPFTRFLLMQLNERLGQFIGMVEHERLLDPDTRVARCLASLFNTHLYPGSQRLVQISQEEVGLLSGASRQRANQALQVLEREGLLRVDYGGIRILDLDGLRSFEAQALP</sequence>